<organism evidence="2 3">
    <name type="scientific">Aquarana catesbeiana</name>
    <name type="common">American bullfrog</name>
    <name type="synonym">Rana catesbeiana</name>
    <dbReference type="NCBI Taxonomy" id="8400"/>
    <lineage>
        <taxon>Eukaryota</taxon>
        <taxon>Metazoa</taxon>
        <taxon>Chordata</taxon>
        <taxon>Craniata</taxon>
        <taxon>Vertebrata</taxon>
        <taxon>Euteleostomi</taxon>
        <taxon>Amphibia</taxon>
        <taxon>Batrachia</taxon>
        <taxon>Anura</taxon>
        <taxon>Neobatrachia</taxon>
        <taxon>Ranoidea</taxon>
        <taxon>Ranidae</taxon>
        <taxon>Aquarana</taxon>
    </lineage>
</organism>
<dbReference type="EMBL" id="KV929195">
    <property type="protein sequence ID" value="PIO34296.1"/>
    <property type="molecule type" value="Genomic_DNA"/>
</dbReference>
<dbReference type="Proteomes" id="UP000228934">
    <property type="component" value="Unassembled WGS sequence"/>
</dbReference>
<evidence type="ECO:0000256" key="1">
    <source>
        <dbReference type="SAM" id="MobiDB-lite"/>
    </source>
</evidence>
<sequence>MQSTIQKLFNKQNHGKVTQMDSASQQEENSSGFKFECQKTLVNTAHTDSFSPFAFDFSTATLHIASIRRTSP</sequence>
<feature type="region of interest" description="Disordered" evidence="1">
    <location>
        <begin position="1"/>
        <end position="31"/>
    </location>
</feature>
<dbReference type="AlphaFoldDB" id="A0A2G9S2D1"/>
<dbReference type="OrthoDB" id="1902587at2759"/>
<accession>A0A2G9S2D1</accession>
<keyword evidence="3" id="KW-1185">Reference proteome</keyword>
<gene>
    <name evidence="2" type="ORF">AB205_0194400</name>
</gene>
<protein>
    <submittedName>
        <fullName evidence="2">Uncharacterized protein</fullName>
    </submittedName>
</protein>
<name>A0A2G9S2D1_AQUCT</name>
<evidence type="ECO:0000313" key="3">
    <source>
        <dbReference type="Proteomes" id="UP000228934"/>
    </source>
</evidence>
<proteinExistence type="predicted"/>
<evidence type="ECO:0000313" key="2">
    <source>
        <dbReference type="EMBL" id="PIO34296.1"/>
    </source>
</evidence>
<reference evidence="3" key="1">
    <citation type="journal article" date="2017" name="Nat. Commun.">
        <title>The North American bullfrog draft genome provides insight into hormonal regulation of long noncoding RNA.</title>
        <authorList>
            <person name="Hammond S.A."/>
            <person name="Warren R.L."/>
            <person name="Vandervalk B.P."/>
            <person name="Kucuk E."/>
            <person name="Khan H."/>
            <person name="Gibb E.A."/>
            <person name="Pandoh P."/>
            <person name="Kirk H."/>
            <person name="Zhao Y."/>
            <person name="Jones M."/>
            <person name="Mungall A.J."/>
            <person name="Coope R."/>
            <person name="Pleasance S."/>
            <person name="Moore R.A."/>
            <person name="Holt R.A."/>
            <person name="Round J.M."/>
            <person name="Ohora S."/>
            <person name="Walle B.V."/>
            <person name="Veldhoen N."/>
            <person name="Helbing C.C."/>
            <person name="Birol I."/>
        </authorList>
    </citation>
    <scope>NUCLEOTIDE SEQUENCE [LARGE SCALE GENOMIC DNA]</scope>
</reference>